<comment type="caution">
    <text evidence="2">The sequence shown here is derived from an EMBL/GenBank/DDBJ whole genome shotgun (WGS) entry which is preliminary data.</text>
</comment>
<keyword evidence="3" id="KW-1185">Reference proteome</keyword>
<organism evidence="2 3">
    <name type="scientific">Flavobacterium ranwuense</name>
    <dbReference type="NCBI Taxonomy" id="2541725"/>
    <lineage>
        <taxon>Bacteria</taxon>
        <taxon>Pseudomonadati</taxon>
        <taxon>Bacteroidota</taxon>
        <taxon>Flavobacteriia</taxon>
        <taxon>Flavobacteriales</taxon>
        <taxon>Flavobacteriaceae</taxon>
        <taxon>Flavobacterium</taxon>
    </lineage>
</organism>
<dbReference type="Proteomes" id="UP000294685">
    <property type="component" value="Unassembled WGS sequence"/>
</dbReference>
<sequence length="135" mass="15652">MNENKQMDNLSRKVIRKASLESPSFDFTTQIMAQLTVLKQSETTIYKPLISKKGWFVIFGGFAALVVYAIIGEQPQIPEWFDTVGFSTLLNNKILGIFSRLTFSKTLQYALFSLSIMVLIQVYLFKRYLYKRFEV</sequence>
<evidence type="ECO:0000313" key="3">
    <source>
        <dbReference type="Proteomes" id="UP000294685"/>
    </source>
</evidence>
<proteinExistence type="predicted"/>
<keyword evidence="1" id="KW-1133">Transmembrane helix</keyword>
<evidence type="ECO:0000256" key="1">
    <source>
        <dbReference type="SAM" id="Phobius"/>
    </source>
</evidence>
<accession>A0ABY2DTP5</accession>
<keyword evidence="1" id="KW-0812">Transmembrane</keyword>
<dbReference type="RefSeq" id="WP_131993664.1">
    <property type="nucleotide sequence ID" value="NZ_SMLH01000002.1"/>
</dbReference>
<gene>
    <name evidence="2" type="ORF">E0I61_06380</name>
</gene>
<dbReference type="EMBL" id="SMLH01000002">
    <property type="protein sequence ID" value="TDE30612.1"/>
    <property type="molecule type" value="Genomic_DNA"/>
</dbReference>
<feature type="transmembrane region" description="Helical" evidence="1">
    <location>
        <begin position="107"/>
        <end position="125"/>
    </location>
</feature>
<evidence type="ECO:0000313" key="2">
    <source>
        <dbReference type="EMBL" id="TDE30612.1"/>
    </source>
</evidence>
<name>A0ABY2DTP5_9FLAO</name>
<feature type="transmembrane region" description="Helical" evidence="1">
    <location>
        <begin position="54"/>
        <end position="71"/>
    </location>
</feature>
<protein>
    <submittedName>
        <fullName evidence="2">Uncharacterized protein</fullName>
    </submittedName>
</protein>
<keyword evidence="1" id="KW-0472">Membrane</keyword>
<reference evidence="2 3" key="1">
    <citation type="submission" date="2019-03" db="EMBL/GenBank/DDBJ databases">
        <title>Novel species of Flavobacterium.</title>
        <authorList>
            <person name="Liu Q."/>
            <person name="Xin Y.-H."/>
        </authorList>
    </citation>
    <scope>NUCLEOTIDE SEQUENCE [LARGE SCALE GENOMIC DNA]</scope>
    <source>
        <strain evidence="2 3">LB2P22</strain>
    </source>
</reference>